<dbReference type="Proteomes" id="UP000183208">
    <property type="component" value="Unassembled WGS sequence"/>
</dbReference>
<evidence type="ECO:0000259" key="1">
    <source>
        <dbReference type="Pfam" id="PF09664"/>
    </source>
</evidence>
<dbReference type="InterPro" id="IPR013495">
    <property type="entry name" value="CHP02679"/>
</dbReference>
<dbReference type="Pfam" id="PF11796">
    <property type="entry name" value="DUF3323"/>
    <property type="match status" value="1"/>
</dbReference>
<dbReference type="RefSeq" id="WP_074817306.1">
    <property type="nucleotide sequence ID" value="NZ_FNTI01000001.1"/>
</dbReference>
<reference evidence="3 4" key="1">
    <citation type="submission" date="2016-10" db="EMBL/GenBank/DDBJ databases">
        <authorList>
            <person name="de Groot N.N."/>
        </authorList>
    </citation>
    <scope>NUCLEOTIDE SEQUENCE [LARGE SCALE GENOMIC DNA]</scope>
    <source>
        <strain evidence="3 4">GAS522</strain>
    </source>
</reference>
<protein>
    <submittedName>
        <fullName evidence="3">TIGR02679 family protein</fullName>
    </submittedName>
</protein>
<dbReference type="AlphaFoldDB" id="A0A1H4SM91"/>
<sequence>MISSTDPRLQRLLGGDRYALLRKRLRQRFERAPLDATVENFRIGKLTAEEHAALASLLGRPLRYTNSLQVDVRLIDTAFQNAGIAASLRDALEQLDGPIANLATTRLELQTMWSDVLGGCTHRELIGLLQAPAGIGLLKRLARQSPPAALQLCRRVEAVLQRLPASGITRSQLAADVLGDAHALDSGQPTATLALTVWRQVIARTDYSNDDVDSEPTGDGELELGGGAERDRDVWAKAGVLVNELARPVLFLNLPVRDAGNYQSPGEPVYASLRSLLRSPPSWDVADCRVYVCENPNLVAIAADHWGSDCAPLVCTDGMPAAAQRCLLSQLAKARAQLFYHGDFDWPGVRIGNHVMCEHGAQPWRFGASDYEAAVEGASGLGQALTGKAARALWDEGLMTAMQRHELSIAEEALAASLLKDLRAA</sequence>
<dbReference type="OrthoDB" id="8188786at2"/>
<evidence type="ECO:0000313" key="4">
    <source>
        <dbReference type="Proteomes" id="UP000183208"/>
    </source>
</evidence>
<proteinExistence type="predicted"/>
<evidence type="ECO:0000259" key="2">
    <source>
        <dbReference type="Pfam" id="PF11796"/>
    </source>
</evidence>
<dbReference type="EMBL" id="FNTI01000001">
    <property type="protein sequence ID" value="SEC45197.1"/>
    <property type="molecule type" value="Genomic_DNA"/>
</dbReference>
<organism evidence="3 4">
    <name type="scientific">Bradyrhizobium lablabi</name>
    <dbReference type="NCBI Taxonomy" id="722472"/>
    <lineage>
        <taxon>Bacteria</taxon>
        <taxon>Pseudomonadati</taxon>
        <taxon>Pseudomonadota</taxon>
        <taxon>Alphaproteobacteria</taxon>
        <taxon>Hyphomicrobiales</taxon>
        <taxon>Nitrobacteraceae</taxon>
        <taxon>Bradyrhizobium</taxon>
    </lineage>
</organism>
<dbReference type="InterPro" id="IPR024465">
    <property type="entry name" value="DUF2399"/>
</dbReference>
<dbReference type="InterPro" id="IPR024466">
    <property type="entry name" value="CHP02679_N"/>
</dbReference>
<accession>A0A1H4SM91</accession>
<dbReference type="NCBIfam" id="TIGR02679">
    <property type="entry name" value="TIGR02679 family protein"/>
    <property type="match status" value="1"/>
</dbReference>
<feature type="domain" description="DUF2399" evidence="1">
    <location>
        <begin position="272"/>
        <end position="422"/>
    </location>
</feature>
<dbReference type="Pfam" id="PF09664">
    <property type="entry name" value="DUF2399"/>
    <property type="match status" value="1"/>
</dbReference>
<gene>
    <name evidence="3" type="ORF">SAMN05444171_1446</name>
</gene>
<feature type="domain" description="Conserved hypothetical protein CHP02679 N terminus" evidence="2">
    <location>
        <begin position="41"/>
        <end position="255"/>
    </location>
</feature>
<name>A0A1H4SM91_9BRAD</name>
<evidence type="ECO:0000313" key="3">
    <source>
        <dbReference type="EMBL" id="SEC45197.1"/>
    </source>
</evidence>